<feature type="transmembrane region" description="Helical" evidence="8">
    <location>
        <begin position="169"/>
        <end position="188"/>
    </location>
</feature>
<proteinExistence type="predicted"/>
<evidence type="ECO:0000256" key="1">
    <source>
        <dbReference type="ARBA" id="ARBA00022475"/>
    </source>
</evidence>
<feature type="transmembrane region" description="Helical" evidence="8">
    <location>
        <begin position="78"/>
        <end position="97"/>
    </location>
</feature>
<organism evidence="9 10">
    <name type="scientific">Candidatus Syntrophocurvum alkaliphilum</name>
    <dbReference type="NCBI Taxonomy" id="2293317"/>
    <lineage>
        <taxon>Bacteria</taxon>
        <taxon>Bacillati</taxon>
        <taxon>Bacillota</taxon>
        <taxon>Clostridia</taxon>
        <taxon>Eubacteriales</taxon>
        <taxon>Syntrophomonadaceae</taxon>
        <taxon>Candidatus Syntrophocurvum</taxon>
    </lineage>
</organism>
<dbReference type="AlphaFoldDB" id="A0A6I6DQC5"/>
<protein>
    <recommendedName>
        <fullName evidence="11">Accessory gene regulator B</fullName>
    </recommendedName>
</protein>
<accession>A0A6I6DQC5</accession>
<dbReference type="InterPro" id="IPR006741">
    <property type="entry name" value="AgrB"/>
</dbReference>
<feature type="transmembrane region" description="Helical" evidence="8">
    <location>
        <begin position="146"/>
        <end position="163"/>
    </location>
</feature>
<keyword evidence="5" id="KW-0378">Hydrolase</keyword>
<keyword evidence="2" id="KW-0673">Quorum sensing</keyword>
<dbReference type="KEGG" id="salq:SYNTR_2294"/>
<evidence type="ECO:0000256" key="3">
    <source>
        <dbReference type="ARBA" id="ARBA00022670"/>
    </source>
</evidence>
<evidence type="ECO:0000313" key="10">
    <source>
        <dbReference type="Proteomes" id="UP000426444"/>
    </source>
</evidence>
<evidence type="ECO:0000256" key="8">
    <source>
        <dbReference type="SAM" id="Phobius"/>
    </source>
</evidence>
<dbReference type="Pfam" id="PF04647">
    <property type="entry name" value="AgrB"/>
    <property type="match status" value="1"/>
</dbReference>
<dbReference type="GO" id="GO:0009372">
    <property type="term" value="P:quorum sensing"/>
    <property type="evidence" value="ECO:0007669"/>
    <property type="project" value="UniProtKB-KW"/>
</dbReference>
<evidence type="ECO:0000256" key="6">
    <source>
        <dbReference type="ARBA" id="ARBA00022989"/>
    </source>
</evidence>
<keyword evidence="10" id="KW-1185">Reference proteome</keyword>
<dbReference type="GO" id="GO:0006508">
    <property type="term" value="P:proteolysis"/>
    <property type="evidence" value="ECO:0007669"/>
    <property type="project" value="UniProtKB-KW"/>
</dbReference>
<keyword evidence="4 8" id="KW-0812">Transmembrane</keyword>
<keyword evidence="3" id="KW-0645">Protease</keyword>
<keyword evidence="1" id="KW-1003">Cell membrane</keyword>
<dbReference type="RefSeq" id="WP_197079123.1">
    <property type="nucleotide sequence ID" value="NZ_CP046457.1"/>
</dbReference>
<name>A0A6I6DQC5_9FIRM</name>
<feature type="transmembrane region" description="Helical" evidence="8">
    <location>
        <begin position="103"/>
        <end position="125"/>
    </location>
</feature>
<keyword evidence="7 8" id="KW-0472">Membrane</keyword>
<evidence type="ECO:0008006" key="11">
    <source>
        <dbReference type="Google" id="ProtNLM"/>
    </source>
</evidence>
<evidence type="ECO:0000256" key="7">
    <source>
        <dbReference type="ARBA" id="ARBA00023136"/>
    </source>
</evidence>
<gene>
    <name evidence="9" type="ORF">SYNTR_2294</name>
</gene>
<feature type="transmembrane region" description="Helical" evidence="8">
    <location>
        <begin position="53"/>
        <end position="71"/>
    </location>
</feature>
<evidence type="ECO:0000256" key="2">
    <source>
        <dbReference type="ARBA" id="ARBA00022654"/>
    </source>
</evidence>
<dbReference type="GO" id="GO:0008233">
    <property type="term" value="F:peptidase activity"/>
    <property type="evidence" value="ECO:0007669"/>
    <property type="project" value="UniProtKB-KW"/>
</dbReference>
<reference evidence="10" key="1">
    <citation type="journal article" date="2019" name="Microbiology">
        <title>Complete Genome Sequence of an Uncultured Bacterium of the Candidate Phylum Bipolaricaulota.</title>
        <authorList>
            <person name="Kadnikov V.V."/>
            <person name="Mardanov A.V."/>
            <person name="Beletsky A.V."/>
            <person name="Frank Y.A."/>
            <person name="Karnachuk O.V."/>
            <person name="Ravin N.V."/>
        </authorList>
    </citation>
    <scope>NUCLEOTIDE SEQUENCE [LARGE SCALE GENOMIC DNA]</scope>
</reference>
<evidence type="ECO:0000256" key="4">
    <source>
        <dbReference type="ARBA" id="ARBA00022692"/>
    </source>
</evidence>
<evidence type="ECO:0000313" key="9">
    <source>
        <dbReference type="EMBL" id="QGU00888.1"/>
    </source>
</evidence>
<dbReference type="SMART" id="SM00793">
    <property type="entry name" value="AgrB"/>
    <property type="match status" value="1"/>
</dbReference>
<keyword evidence="6 8" id="KW-1133">Transmembrane helix</keyword>
<dbReference type="EMBL" id="CP046457">
    <property type="protein sequence ID" value="QGU00888.1"/>
    <property type="molecule type" value="Genomic_DNA"/>
</dbReference>
<evidence type="ECO:0000256" key="5">
    <source>
        <dbReference type="ARBA" id="ARBA00022801"/>
    </source>
</evidence>
<dbReference type="GO" id="GO:0016020">
    <property type="term" value="C:membrane"/>
    <property type="evidence" value="ECO:0007669"/>
    <property type="project" value="InterPro"/>
</dbReference>
<feature type="transmembrane region" description="Helical" evidence="8">
    <location>
        <begin position="26"/>
        <end position="47"/>
    </location>
</feature>
<dbReference type="Proteomes" id="UP000426444">
    <property type="component" value="Chromosome"/>
</dbReference>
<sequence length="207" mass="23332">MLSKISHKIANQISHELNENDEKIEIYAYGLELLIGSILQLIILFLLAWIFSLFHQTLVAIIAFASIRILCGGIHMSSYLRCLSCGLLIILFFAKISTMQYSVYTFVLLILITFVLGIVSIIKWIPSYTEQKQHINNSNAKKIKSISLFMLLVWMGLSIIFYHKGIYDYSLAIILGVLGGVFLATPLGHTIFGKLDDSLVALSKRRC</sequence>